<name>A0A7R9MHR4_9ACAR</name>
<keyword evidence="5" id="KW-1185">Reference proteome</keyword>
<dbReference type="PANTHER" id="PTHR34183:SF8">
    <property type="entry name" value="ENDOLYTIC PEPTIDOGLYCAN TRANSGLYCOSYLASE RLPA-RELATED"/>
    <property type="match status" value="1"/>
</dbReference>
<evidence type="ECO:0000313" key="4">
    <source>
        <dbReference type="EMBL" id="CAD7660337.1"/>
    </source>
</evidence>
<evidence type="ECO:0000256" key="2">
    <source>
        <dbReference type="ARBA" id="ARBA00023316"/>
    </source>
</evidence>
<dbReference type="HAMAP" id="MF_02071">
    <property type="entry name" value="RlpA"/>
    <property type="match status" value="1"/>
</dbReference>
<dbReference type="EMBL" id="CAJPVJ010019946">
    <property type="protein sequence ID" value="CAG2177475.1"/>
    <property type="molecule type" value="Genomic_DNA"/>
</dbReference>
<evidence type="ECO:0000256" key="1">
    <source>
        <dbReference type="ARBA" id="ARBA00023239"/>
    </source>
</evidence>
<dbReference type="AlphaFoldDB" id="A0A7R9MHR4"/>
<keyword evidence="1" id="KW-0456">Lyase</keyword>
<dbReference type="InterPro" id="IPR012997">
    <property type="entry name" value="RplA"/>
</dbReference>
<proteinExistence type="inferred from homology"/>
<dbReference type="Gene3D" id="2.40.40.10">
    <property type="entry name" value="RlpA-like domain"/>
    <property type="match status" value="1"/>
</dbReference>
<dbReference type="Pfam" id="PF03330">
    <property type="entry name" value="DPBB_1"/>
    <property type="match status" value="1"/>
</dbReference>
<dbReference type="PANTHER" id="PTHR34183">
    <property type="entry name" value="ENDOLYTIC PEPTIDOGLYCAN TRANSGLYCOSYLASE RLPA"/>
    <property type="match status" value="1"/>
</dbReference>
<reference evidence="4" key="1">
    <citation type="submission" date="2020-11" db="EMBL/GenBank/DDBJ databases">
        <authorList>
            <person name="Tran Van P."/>
        </authorList>
    </citation>
    <scope>NUCLEOTIDE SEQUENCE</scope>
</reference>
<keyword evidence="2" id="KW-0961">Cell wall biogenesis/degradation</keyword>
<dbReference type="InterPro" id="IPR034718">
    <property type="entry name" value="RlpA"/>
</dbReference>
<protein>
    <recommendedName>
        <fullName evidence="3">RlpA-like protein double-psi beta-barrel domain-containing protein</fullName>
    </recommendedName>
</protein>
<dbReference type="GO" id="GO:0071555">
    <property type="term" value="P:cell wall organization"/>
    <property type="evidence" value="ECO:0007669"/>
    <property type="project" value="UniProtKB-KW"/>
</dbReference>
<dbReference type="InterPro" id="IPR009009">
    <property type="entry name" value="RlpA-like_DPBB"/>
</dbReference>
<dbReference type="SUPFAM" id="SSF50685">
    <property type="entry name" value="Barwin-like endoglucanases"/>
    <property type="match status" value="1"/>
</dbReference>
<accession>A0A7R9MHR4</accession>
<gene>
    <name evidence="4" type="ORF">ONB1V03_LOCUS16907</name>
</gene>
<evidence type="ECO:0000313" key="5">
    <source>
        <dbReference type="Proteomes" id="UP000728032"/>
    </source>
</evidence>
<evidence type="ECO:0000259" key="3">
    <source>
        <dbReference type="Pfam" id="PF03330"/>
    </source>
</evidence>
<dbReference type="InterPro" id="IPR036908">
    <property type="entry name" value="RlpA-like_sf"/>
</dbReference>
<dbReference type="CDD" id="cd22268">
    <property type="entry name" value="DPBB_RlpA-like"/>
    <property type="match status" value="1"/>
</dbReference>
<dbReference type="OrthoDB" id="7769384at2759"/>
<dbReference type="GO" id="GO:0016829">
    <property type="term" value="F:lyase activity"/>
    <property type="evidence" value="ECO:0007669"/>
    <property type="project" value="UniProtKB-KW"/>
</dbReference>
<dbReference type="Proteomes" id="UP000728032">
    <property type="component" value="Unassembled WGS sequence"/>
</dbReference>
<feature type="domain" description="RlpA-like protein double-psi beta-barrel" evidence="3">
    <location>
        <begin position="8"/>
        <end position="91"/>
    </location>
</feature>
<sequence>MYTKSGEQGECSWYGLNLAGALTASGEPFDPWAMTAAHKTLPFGTNVKVDCNGKSVVVRINDRGPFVAGRILDVSQGAAQHLGIIDAGLCQCSIHNV</sequence>
<dbReference type="NCBIfam" id="TIGR00413">
    <property type="entry name" value="rlpA"/>
    <property type="match status" value="1"/>
</dbReference>
<dbReference type="EMBL" id="OC934771">
    <property type="protein sequence ID" value="CAD7660337.1"/>
    <property type="molecule type" value="Genomic_DNA"/>
</dbReference>
<organism evidence="4">
    <name type="scientific">Oppiella nova</name>
    <dbReference type="NCBI Taxonomy" id="334625"/>
    <lineage>
        <taxon>Eukaryota</taxon>
        <taxon>Metazoa</taxon>
        <taxon>Ecdysozoa</taxon>
        <taxon>Arthropoda</taxon>
        <taxon>Chelicerata</taxon>
        <taxon>Arachnida</taxon>
        <taxon>Acari</taxon>
        <taxon>Acariformes</taxon>
        <taxon>Sarcoptiformes</taxon>
        <taxon>Oribatida</taxon>
        <taxon>Brachypylina</taxon>
        <taxon>Oppioidea</taxon>
        <taxon>Oppiidae</taxon>
        <taxon>Oppiella</taxon>
    </lineage>
</organism>